<evidence type="ECO:0000256" key="3">
    <source>
        <dbReference type="ARBA" id="ARBA00022723"/>
    </source>
</evidence>
<keyword evidence="3 9" id="KW-0479">Metal-binding</keyword>
<dbReference type="InterPro" id="IPR002933">
    <property type="entry name" value="Peptidase_M20"/>
</dbReference>
<dbReference type="Pfam" id="PF07687">
    <property type="entry name" value="M20_dimer"/>
    <property type="match status" value="1"/>
</dbReference>
<dbReference type="GO" id="GO:0006508">
    <property type="term" value="P:proteolysis"/>
    <property type="evidence" value="ECO:0007669"/>
    <property type="project" value="UniProtKB-UniRule"/>
</dbReference>
<keyword evidence="2" id="KW-0645">Protease</keyword>
<feature type="binding site" evidence="9">
    <location>
        <position position="195"/>
    </location>
    <ligand>
        <name>Zn(2+)</name>
        <dbReference type="ChEBI" id="CHEBI:29105"/>
        <label>1</label>
    </ligand>
</feature>
<comment type="similarity">
    <text evidence="1">Belongs to the peptidase M20B family.</text>
</comment>
<dbReference type="PIRSF" id="PIRSF037215">
    <property type="entry name" value="Peptidase_M20B"/>
    <property type="match status" value="1"/>
</dbReference>
<dbReference type="GO" id="GO:0005829">
    <property type="term" value="C:cytosol"/>
    <property type="evidence" value="ECO:0007669"/>
    <property type="project" value="TreeGrafter"/>
</dbReference>
<dbReference type="InterPro" id="IPR036264">
    <property type="entry name" value="Bact_exopeptidase_dim_dom"/>
</dbReference>
<dbReference type="Gene3D" id="3.30.70.360">
    <property type="match status" value="1"/>
</dbReference>
<protein>
    <recommendedName>
        <fullName evidence="7">Peptidase T</fullName>
        <ecNumber evidence="7">3.4.11.4</ecNumber>
    </recommendedName>
</protein>
<dbReference type="PROSITE" id="PS00758">
    <property type="entry name" value="ARGE_DAPE_CPG2_1"/>
    <property type="match status" value="1"/>
</dbReference>
<gene>
    <name evidence="11" type="primary">pepT</name>
    <name evidence="11" type="ORF">CUC53_05565</name>
</gene>
<dbReference type="GO" id="GO:0008237">
    <property type="term" value="F:metallopeptidase activity"/>
    <property type="evidence" value="ECO:0007669"/>
    <property type="project" value="UniProtKB-KW"/>
</dbReference>
<evidence type="ECO:0000313" key="12">
    <source>
        <dbReference type="Proteomes" id="UP000235861"/>
    </source>
</evidence>
<feature type="binding site" evidence="9">
    <location>
        <position position="138"/>
    </location>
    <ligand>
        <name>Zn(2+)</name>
        <dbReference type="ChEBI" id="CHEBI:29105"/>
        <label>1</label>
    </ligand>
</feature>
<dbReference type="PANTHER" id="PTHR42994">
    <property type="entry name" value="PEPTIDASE T"/>
    <property type="match status" value="1"/>
</dbReference>
<dbReference type="RefSeq" id="WP_100293229.1">
    <property type="nucleotide sequence ID" value="NZ_PGGC01000048.1"/>
</dbReference>
<accession>A0A2H9U6N9</accession>
<keyword evidence="4" id="KW-0378">Hydrolase</keyword>
<evidence type="ECO:0000256" key="1">
    <source>
        <dbReference type="ARBA" id="ARBA00009692"/>
    </source>
</evidence>
<reference evidence="11 12" key="1">
    <citation type="submission" date="2017-11" db="EMBL/GenBank/DDBJ databases">
        <title>Draft genome sequence of environmental isolate Aeromonas cavernicola sp. nov. MDC 2508.</title>
        <authorList>
            <person name="Colston S.M."/>
            <person name="Navarro A."/>
            <person name="Martinez-Murcia A.J."/>
            <person name="Graf J."/>
        </authorList>
    </citation>
    <scope>NUCLEOTIDE SEQUENCE [LARGE SCALE GENOMIC DNA]</scope>
    <source>
        <strain evidence="11 12">MDC 2508</strain>
    </source>
</reference>
<comment type="caution">
    <text evidence="11">The sequence shown here is derived from an EMBL/GenBank/DDBJ whole genome shotgun (WGS) entry which is preliminary data.</text>
</comment>
<keyword evidence="12" id="KW-1185">Reference proteome</keyword>
<dbReference type="AlphaFoldDB" id="A0A2H9U6N9"/>
<dbReference type="NCBIfam" id="TIGR01882">
    <property type="entry name" value="peptidase-T"/>
    <property type="match status" value="1"/>
</dbReference>
<feature type="binding site" evidence="9">
    <location>
        <position position="377"/>
    </location>
    <ligand>
        <name>Zn(2+)</name>
        <dbReference type="ChEBI" id="CHEBI:29105"/>
        <label>2</label>
    </ligand>
</feature>
<evidence type="ECO:0000256" key="7">
    <source>
        <dbReference type="NCBIfam" id="TIGR01882"/>
    </source>
</evidence>
<dbReference type="GO" id="GO:0006518">
    <property type="term" value="P:peptide metabolic process"/>
    <property type="evidence" value="ECO:0007669"/>
    <property type="project" value="InterPro"/>
</dbReference>
<proteinExistence type="inferred from homology"/>
<evidence type="ECO:0000256" key="2">
    <source>
        <dbReference type="ARBA" id="ARBA00022670"/>
    </source>
</evidence>
<dbReference type="Pfam" id="PF01546">
    <property type="entry name" value="Peptidase_M20"/>
    <property type="match status" value="1"/>
</dbReference>
<dbReference type="CDD" id="cd03892">
    <property type="entry name" value="M20_peptT"/>
    <property type="match status" value="1"/>
</dbReference>
<dbReference type="Proteomes" id="UP000235861">
    <property type="component" value="Unassembled WGS sequence"/>
</dbReference>
<evidence type="ECO:0000256" key="5">
    <source>
        <dbReference type="ARBA" id="ARBA00022833"/>
    </source>
</evidence>
<dbReference type="InterPro" id="IPR011650">
    <property type="entry name" value="Peptidase_M20_dimer"/>
</dbReference>
<keyword evidence="6" id="KW-0482">Metalloprotease</keyword>
<feature type="domain" description="Peptidase M20 dimerisation" evidence="10">
    <location>
        <begin position="204"/>
        <end position="305"/>
    </location>
</feature>
<organism evidence="11 12">
    <name type="scientific">Aeromonas cavernicola</name>
    <dbReference type="NCBI Taxonomy" id="1006623"/>
    <lineage>
        <taxon>Bacteria</taxon>
        <taxon>Pseudomonadati</taxon>
        <taxon>Pseudomonadota</taxon>
        <taxon>Gammaproteobacteria</taxon>
        <taxon>Aeromonadales</taxon>
        <taxon>Aeromonadaceae</taxon>
        <taxon>Aeromonas</taxon>
    </lineage>
</organism>
<evidence type="ECO:0000313" key="11">
    <source>
        <dbReference type="EMBL" id="PJG59727.1"/>
    </source>
</evidence>
<dbReference type="EMBL" id="PGGC01000048">
    <property type="protein sequence ID" value="PJG59727.1"/>
    <property type="molecule type" value="Genomic_DNA"/>
</dbReference>
<dbReference type="PANTHER" id="PTHR42994:SF1">
    <property type="entry name" value="PEPTIDASE T"/>
    <property type="match status" value="1"/>
</dbReference>
<dbReference type="SUPFAM" id="SSF55031">
    <property type="entry name" value="Bacterial exopeptidase dimerisation domain"/>
    <property type="match status" value="1"/>
</dbReference>
<feature type="binding site" evidence="9">
    <location>
        <position position="77"/>
    </location>
    <ligand>
        <name>Zn(2+)</name>
        <dbReference type="ChEBI" id="CHEBI:29105"/>
        <label>1</label>
    </ligand>
</feature>
<feature type="binding site" evidence="9">
    <location>
        <position position="138"/>
    </location>
    <ligand>
        <name>Zn(2+)</name>
        <dbReference type="ChEBI" id="CHEBI:29105"/>
        <label>2</label>
    </ligand>
</feature>
<evidence type="ECO:0000256" key="8">
    <source>
        <dbReference type="PIRSR" id="PIRSR037215-1"/>
    </source>
</evidence>
<dbReference type="InterPro" id="IPR010161">
    <property type="entry name" value="Peptidase_M20B"/>
</dbReference>
<dbReference type="InterPro" id="IPR001261">
    <property type="entry name" value="ArgE/DapE_CS"/>
</dbReference>
<comment type="cofactor">
    <cofactor evidence="9">
        <name>Zn(2+)</name>
        <dbReference type="ChEBI" id="CHEBI:29105"/>
    </cofactor>
    <text evidence="9">Binds 2 Zn(2+) ions per subunit.</text>
</comment>
<evidence type="ECO:0000256" key="9">
    <source>
        <dbReference type="PIRSR" id="PIRSR037215-2"/>
    </source>
</evidence>
<dbReference type="OrthoDB" id="9804934at2"/>
<evidence type="ECO:0000256" key="6">
    <source>
        <dbReference type="ARBA" id="ARBA00023049"/>
    </source>
</evidence>
<dbReference type="EC" id="3.4.11.4" evidence="7"/>
<evidence type="ECO:0000256" key="4">
    <source>
        <dbReference type="ARBA" id="ARBA00022801"/>
    </source>
</evidence>
<dbReference type="PROSITE" id="PS00759">
    <property type="entry name" value="ARGE_DAPE_CPG2_2"/>
    <property type="match status" value="1"/>
</dbReference>
<keyword evidence="5 9" id="KW-0862">Zinc</keyword>
<feature type="active site" evidence="8">
    <location>
        <position position="79"/>
    </location>
</feature>
<dbReference type="NCBIfam" id="NF003976">
    <property type="entry name" value="PRK05469.1"/>
    <property type="match status" value="1"/>
</dbReference>
<dbReference type="Gene3D" id="3.40.630.10">
    <property type="entry name" value="Zn peptidases"/>
    <property type="match status" value="1"/>
</dbReference>
<feature type="binding site" evidence="9">
    <location>
        <position position="173"/>
    </location>
    <ligand>
        <name>Zn(2+)</name>
        <dbReference type="ChEBI" id="CHEBI:29105"/>
        <label>2</label>
    </ligand>
</feature>
<sequence length="409" mass="44789">MDTVLERFLRYVTFHTRSDATSHTCPSSEGQRIFARALREEMIQLGLIEVTLDDHGYLTGCLPGNQPEAPAIGLIAHLDTADYDAEQVVPQLIERYQGGDICLGKGDEVLAIRDYRVLKNYLGQDLITTDGTTLLGADDKAGIAEILTAVAYLQADPAIPRGDLWIGFTPDEEIGRGADRFPLARFPAQWAYTVDGGEIGELEYENFNGASATIRFVGNNVHPGTAKGSLINSQTLAARFHAAMPTTETPEATEGDQGFFHLTQSNGSVEESTLHYLIRDFADQGFSARKAELAQRVAAMQAEYPKARIELTLTDSYRNMRSQIEPHMHIVELAKAAMEAADVVPKIKPIRGGTDGARLSFMGLPCPNLFTGGHNFHGKHEFIPVQSMEKAVTTLIELVKVTASWRPAS</sequence>
<dbReference type="GO" id="GO:0045148">
    <property type="term" value="F:tripeptide aminopeptidase activity"/>
    <property type="evidence" value="ECO:0007669"/>
    <property type="project" value="UniProtKB-UniRule"/>
</dbReference>
<evidence type="ECO:0000259" key="10">
    <source>
        <dbReference type="Pfam" id="PF07687"/>
    </source>
</evidence>
<dbReference type="GO" id="GO:0008270">
    <property type="term" value="F:zinc ion binding"/>
    <property type="evidence" value="ECO:0007669"/>
    <property type="project" value="InterPro"/>
</dbReference>
<dbReference type="SUPFAM" id="SSF53187">
    <property type="entry name" value="Zn-dependent exopeptidases"/>
    <property type="match status" value="1"/>
</dbReference>
<name>A0A2H9U6N9_9GAMM</name>
<dbReference type="NCBIfam" id="NF009920">
    <property type="entry name" value="PRK13381.1"/>
    <property type="match status" value="1"/>
</dbReference>
<feature type="active site" description="Proton acceptor" evidence="8">
    <location>
        <position position="172"/>
    </location>
</feature>